<sequence>MRIYEQVTQWLTFCTRNMRIKSAHKHCTGRIDSAIKSVNSRGIRFDIHVKALY</sequence>
<comment type="caution">
    <text evidence="1">The sequence shown here is derived from an EMBL/GenBank/DDBJ whole genome shotgun (WGS) entry which is preliminary data.</text>
</comment>
<reference evidence="1 2" key="1">
    <citation type="submission" date="2015-03" db="EMBL/GenBank/DDBJ databases">
        <title>Genome sequence of Pseudoalteromonas aurantia.</title>
        <authorList>
            <person name="Xie B.-B."/>
            <person name="Rong J.-C."/>
            <person name="Qin Q.-L."/>
            <person name="Zhang Y.-Z."/>
        </authorList>
    </citation>
    <scope>NUCLEOTIDE SEQUENCE [LARGE SCALE GENOMIC DNA]</scope>
    <source>
        <strain evidence="1 2">208</strain>
    </source>
</reference>
<proteinExistence type="predicted"/>
<evidence type="ECO:0000313" key="2">
    <source>
        <dbReference type="Proteomes" id="UP000615755"/>
    </source>
</evidence>
<name>A0ABR9E649_9GAMM</name>
<evidence type="ECO:0000313" key="1">
    <source>
        <dbReference type="EMBL" id="MBE0366466.1"/>
    </source>
</evidence>
<keyword evidence="2" id="KW-1185">Reference proteome</keyword>
<dbReference type="Proteomes" id="UP000615755">
    <property type="component" value="Unassembled WGS sequence"/>
</dbReference>
<accession>A0ABR9E649</accession>
<gene>
    <name evidence="1" type="ORF">PAUR_a3482</name>
</gene>
<organism evidence="1 2">
    <name type="scientific">Pseudoalteromonas aurantia 208</name>
    <dbReference type="NCBI Taxonomy" id="1314867"/>
    <lineage>
        <taxon>Bacteria</taxon>
        <taxon>Pseudomonadati</taxon>
        <taxon>Pseudomonadota</taxon>
        <taxon>Gammaproteobacteria</taxon>
        <taxon>Alteromonadales</taxon>
        <taxon>Pseudoalteromonadaceae</taxon>
        <taxon>Pseudoalteromonas</taxon>
    </lineage>
</organism>
<protein>
    <submittedName>
        <fullName evidence="1">Uncharacterized protein</fullName>
    </submittedName>
</protein>
<dbReference type="EMBL" id="AQGV01000009">
    <property type="protein sequence ID" value="MBE0366466.1"/>
    <property type="molecule type" value="Genomic_DNA"/>
</dbReference>